<reference evidence="1" key="1">
    <citation type="journal article" date="2020" name="Fungal Divers.">
        <title>Resolving the Mortierellaceae phylogeny through synthesis of multi-gene phylogenetics and phylogenomics.</title>
        <authorList>
            <person name="Vandepol N."/>
            <person name="Liber J."/>
            <person name="Desiro A."/>
            <person name="Na H."/>
            <person name="Kennedy M."/>
            <person name="Barry K."/>
            <person name="Grigoriev I.V."/>
            <person name="Miller A.N."/>
            <person name="O'Donnell K."/>
            <person name="Stajich J.E."/>
            <person name="Bonito G."/>
        </authorList>
    </citation>
    <scope>NUCLEOTIDE SEQUENCE</scope>
    <source>
        <strain evidence="1">NRRL 2769</strain>
    </source>
</reference>
<gene>
    <name evidence="1" type="ORF">BGZ80_002847</name>
</gene>
<comment type="caution">
    <text evidence="1">The sequence shown here is derived from an EMBL/GenBank/DDBJ whole genome shotgun (WGS) entry which is preliminary data.</text>
</comment>
<keyword evidence="2" id="KW-1185">Reference proteome</keyword>
<name>A0A9P6MPL8_9FUNG</name>
<dbReference type="EMBL" id="JAAAID010001724">
    <property type="protein sequence ID" value="KAG0008991.1"/>
    <property type="molecule type" value="Genomic_DNA"/>
</dbReference>
<organism evidence="1 2">
    <name type="scientific">Entomortierella chlamydospora</name>
    <dbReference type="NCBI Taxonomy" id="101097"/>
    <lineage>
        <taxon>Eukaryota</taxon>
        <taxon>Fungi</taxon>
        <taxon>Fungi incertae sedis</taxon>
        <taxon>Mucoromycota</taxon>
        <taxon>Mortierellomycotina</taxon>
        <taxon>Mortierellomycetes</taxon>
        <taxon>Mortierellales</taxon>
        <taxon>Mortierellaceae</taxon>
        <taxon>Entomortierella</taxon>
    </lineage>
</organism>
<accession>A0A9P6MPL8</accession>
<dbReference type="Proteomes" id="UP000703661">
    <property type="component" value="Unassembled WGS sequence"/>
</dbReference>
<feature type="non-terminal residue" evidence="1">
    <location>
        <position position="1"/>
    </location>
</feature>
<proteinExistence type="predicted"/>
<evidence type="ECO:0000313" key="2">
    <source>
        <dbReference type="Proteomes" id="UP000703661"/>
    </source>
</evidence>
<evidence type="ECO:0000313" key="1">
    <source>
        <dbReference type="EMBL" id="KAG0008991.1"/>
    </source>
</evidence>
<dbReference type="AlphaFoldDB" id="A0A9P6MPL8"/>
<protein>
    <submittedName>
        <fullName evidence="1">Uncharacterized protein</fullName>
    </submittedName>
</protein>
<sequence length="295" mass="34002">MIKKKLQPNDEQLQKYIQNVQKSTLPGLFINYNSVRAYLYRERVYASQKHKDVVTSVELWIEQNEGNGGKERNVRADYLIYMLQGPVVKESQLTYHKIRQGLLPIGQSEYETIRKNKAKKPSMDEARGMISEEQLDLNKLIHFYLILRVHNTYNLANNAVPVQAANQGVGRALDQAPDQDAFQDAYQDADQDASQVNLQDATREAIRKDIINAVEPGLRLQLEAHREQKRREAFEECQKELEESWLRLGKVIMRDEKTRSAKRKRTLTYMQSTVEVLKRATLEVAGIDKVGAGRT</sequence>